<feature type="transmembrane region" description="Helical" evidence="5">
    <location>
        <begin position="6"/>
        <end position="22"/>
    </location>
</feature>
<dbReference type="PANTHER" id="PTHR12107:SF0">
    <property type="entry name" value="STARGAZIN (MAMMALIAN CALCIUM CHANNEL) HOMOLOG"/>
    <property type="match status" value="1"/>
</dbReference>
<feature type="transmembrane region" description="Helical" evidence="5">
    <location>
        <begin position="75"/>
        <end position="103"/>
    </location>
</feature>
<feature type="transmembrane region" description="Helical" evidence="5">
    <location>
        <begin position="29"/>
        <end position="55"/>
    </location>
</feature>
<name>A0ABM1EWK8_PRICU</name>
<dbReference type="Pfam" id="PF13903">
    <property type="entry name" value="Claudin_2"/>
    <property type="match status" value="1"/>
</dbReference>
<gene>
    <name evidence="7" type="primary">LOC106816473</name>
</gene>
<organism evidence="6 7">
    <name type="scientific">Priapulus caudatus</name>
    <name type="common">Priapulid worm</name>
    <dbReference type="NCBI Taxonomy" id="37621"/>
    <lineage>
        <taxon>Eukaryota</taxon>
        <taxon>Metazoa</taxon>
        <taxon>Ecdysozoa</taxon>
        <taxon>Scalidophora</taxon>
        <taxon>Priapulida</taxon>
        <taxon>Priapulimorpha</taxon>
        <taxon>Priapulimorphida</taxon>
        <taxon>Priapulidae</taxon>
        <taxon>Priapulus</taxon>
    </lineage>
</organism>
<evidence type="ECO:0000256" key="1">
    <source>
        <dbReference type="ARBA" id="ARBA00004141"/>
    </source>
</evidence>
<evidence type="ECO:0000256" key="5">
    <source>
        <dbReference type="SAM" id="Phobius"/>
    </source>
</evidence>
<dbReference type="Proteomes" id="UP000695022">
    <property type="component" value="Unplaced"/>
</dbReference>
<sequence length="142" mass="15901">MPPFIITLTLLLIGTIVGLFGHRRNDVKIVISAIFFTLSGLTCAVAIIIYISAINDEATYANKKKTVDNRPLFQYWYGWSFFVTLTAFIMSQLAAVVNISVYLQTYTTSVENMARIIPGISRKAREMGMPINEDDHLQMACA</sequence>
<keyword evidence="2 5" id="KW-0812">Transmembrane</keyword>
<proteinExistence type="predicted"/>
<keyword evidence="4 5" id="KW-0472">Membrane</keyword>
<protein>
    <submittedName>
        <fullName evidence="7">Voltage-dependent calcium channel gamma-5 subunit-like</fullName>
    </submittedName>
</protein>
<dbReference type="Gene3D" id="1.20.140.150">
    <property type="match status" value="1"/>
</dbReference>
<evidence type="ECO:0000313" key="6">
    <source>
        <dbReference type="Proteomes" id="UP000695022"/>
    </source>
</evidence>
<evidence type="ECO:0000256" key="4">
    <source>
        <dbReference type="ARBA" id="ARBA00023136"/>
    </source>
</evidence>
<reference evidence="7" key="1">
    <citation type="submission" date="2025-08" db="UniProtKB">
        <authorList>
            <consortium name="RefSeq"/>
        </authorList>
    </citation>
    <scope>IDENTIFICATION</scope>
</reference>
<evidence type="ECO:0000256" key="3">
    <source>
        <dbReference type="ARBA" id="ARBA00022989"/>
    </source>
</evidence>
<evidence type="ECO:0000313" key="7">
    <source>
        <dbReference type="RefSeq" id="XP_014676579.1"/>
    </source>
</evidence>
<dbReference type="InterPro" id="IPR004031">
    <property type="entry name" value="PMP22/EMP/MP20/Claudin"/>
</dbReference>
<accession>A0ABM1EWK8</accession>
<dbReference type="InterPro" id="IPR051072">
    <property type="entry name" value="CACNG_subunit"/>
</dbReference>
<dbReference type="RefSeq" id="XP_014676579.1">
    <property type="nucleotide sequence ID" value="XM_014821093.1"/>
</dbReference>
<keyword evidence="6" id="KW-1185">Reference proteome</keyword>
<comment type="subcellular location">
    <subcellularLocation>
        <location evidence="1">Membrane</location>
        <topology evidence="1">Multi-pass membrane protein</topology>
    </subcellularLocation>
</comment>
<evidence type="ECO:0000256" key="2">
    <source>
        <dbReference type="ARBA" id="ARBA00022692"/>
    </source>
</evidence>
<dbReference type="PANTHER" id="PTHR12107">
    <property type="entry name" value="VOLTAGE-DEPENDENT CALCIUM CHANNEL GAMMA SUBUNIT"/>
    <property type="match status" value="1"/>
</dbReference>
<keyword evidence="3 5" id="KW-1133">Transmembrane helix</keyword>
<dbReference type="GeneID" id="106816473"/>